<name>A0ACC0PI01_RHOML</name>
<gene>
    <name evidence="1" type="ORF">RHMOL_Rhmol03G0198700</name>
</gene>
<organism evidence="1 2">
    <name type="scientific">Rhododendron molle</name>
    <name type="common">Chinese azalea</name>
    <name type="synonym">Azalea mollis</name>
    <dbReference type="NCBI Taxonomy" id="49168"/>
    <lineage>
        <taxon>Eukaryota</taxon>
        <taxon>Viridiplantae</taxon>
        <taxon>Streptophyta</taxon>
        <taxon>Embryophyta</taxon>
        <taxon>Tracheophyta</taxon>
        <taxon>Spermatophyta</taxon>
        <taxon>Magnoliopsida</taxon>
        <taxon>eudicotyledons</taxon>
        <taxon>Gunneridae</taxon>
        <taxon>Pentapetalae</taxon>
        <taxon>asterids</taxon>
        <taxon>Ericales</taxon>
        <taxon>Ericaceae</taxon>
        <taxon>Ericoideae</taxon>
        <taxon>Rhodoreae</taxon>
        <taxon>Rhododendron</taxon>
    </lineage>
</organism>
<protein>
    <submittedName>
        <fullName evidence="1">Uncharacterized protein</fullName>
    </submittedName>
</protein>
<reference evidence="1" key="1">
    <citation type="submission" date="2022-02" db="EMBL/GenBank/DDBJ databases">
        <title>Plant Genome Project.</title>
        <authorList>
            <person name="Zhang R.-G."/>
        </authorList>
    </citation>
    <scope>NUCLEOTIDE SEQUENCE</scope>
    <source>
        <strain evidence="1">AT1</strain>
    </source>
</reference>
<evidence type="ECO:0000313" key="1">
    <source>
        <dbReference type="EMBL" id="KAI8564662.1"/>
    </source>
</evidence>
<dbReference type="Proteomes" id="UP001062846">
    <property type="component" value="Chromosome 3"/>
</dbReference>
<proteinExistence type="predicted"/>
<comment type="caution">
    <text evidence="1">The sequence shown here is derived from an EMBL/GenBank/DDBJ whole genome shotgun (WGS) entry which is preliminary data.</text>
</comment>
<keyword evidence="2" id="KW-1185">Reference proteome</keyword>
<dbReference type="EMBL" id="CM046390">
    <property type="protein sequence ID" value="KAI8564662.1"/>
    <property type="molecule type" value="Genomic_DNA"/>
</dbReference>
<evidence type="ECO:0000313" key="2">
    <source>
        <dbReference type="Proteomes" id="UP001062846"/>
    </source>
</evidence>
<accession>A0ACC0PI01</accession>
<sequence>MGSFALGSRIYLLGGEVELDGEVDFVPQEKDGTQRISEKVYFFDTAAVAISGTSHAWKVIYFFSTKEDHVYVFDVYYRQWTALDVYSRPGLLPRERHMFLLPSFTLSKSARKSARISSLSTNQIIGYLPPPDVLRDASKAVGEVQVFGSEELRSSLFAAGVEKFNATYNAVGCFVV</sequence>